<evidence type="ECO:0000313" key="2">
    <source>
        <dbReference type="Proteomes" id="UP001323405"/>
    </source>
</evidence>
<accession>A0ABR0GUB5</accession>
<dbReference type="RefSeq" id="XP_062748262.1">
    <property type="nucleotide sequence ID" value="XM_062885307.1"/>
</dbReference>
<reference evidence="1 2" key="1">
    <citation type="journal article" date="2023" name="bioRxiv">
        <title>High-quality genome assemblies of four members of thePodospora anserinaspecies complex.</title>
        <authorList>
            <person name="Ament-Velasquez S.L."/>
            <person name="Vogan A.A."/>
            <person name="Wallerman O."/>
            <person name="Hartmann F."/>
            <person name="Gautier V."/>
            <person name="Silar P."/>
            <person name="Giraud T."/>
            <person name="Johannesson H."/>
        </authorList>
    </citation>
    <scope>NUCLEOTIDE SEQUENCE [LARGE SCALE GENOMIC DNA]</scope>
    <source>
        <strain evidence="1 2">CBS 415.72m</strain>
    </source>
</reference>
<sequence length="118" mass="13670">MGRSFVCWVLDIATLPELLPRGYSRGLRFRCTVSNLTSIRYPVHVSTARSSRSETGKKKSSNLIQLRLKIGFCVWINDTVGCRRRMWDRIGLEQVSLARFHISTRRKFPSLPWCAQKI</sequence>
<evidence type="ECO:0000313" key="1">
    <source>
        <dbReference type="EMBL" id="KAK4659291.1"/>
    </source>
</evidence>
<protein>
    <submittedName>
        <fullName evidence="1">Uncharacterized protein</fullName>
    </submittedName>
</protein>
<gene>
    <name evidence="1" type="ORF">QC762_108878</name>
</gene>
<keyword evidence="2" id="KW-1185">Reference proteome</keyword>
<name>A0ABR0GUB5_9PEZI</name>
<organism evidence="1 2">
    <name type="scientific">Podospora pseudocomata</name>
    <dbReference type="NCBI Taxonomy" id="2093779"/>
    <lineage>
        <taxon>Eukaryota</taxon>
        <taxon>Fungi</taxon>
        <taxon>Dikarya</taxon>
        <taxon>Ascomycota</taxon>
        <taxon>Pezizomycotina</taxon>
        <taxon>Sordariomycetes</taxon>
        <taxon>Sordariomycetidae</taxon>
        <taxon>Sordariales</taxon>
        <taxon>Podosporaceae</taxon>
        <taxon>Podospora</taxon>
    </lineage>
</organism>
<dbReference type="EMBL" id="JAFFHA010000001">
    <property type="protein sequence ID" value="KAK4659291.1"/>
    <property type="molecule type" value="Genomic_DNA"/>
</dbReference>
<comment type="caution">
    <text evidence="1">The sequence shown here is derived from an EMBL/GenBank/DDBJ whole genome shotgun (WGS) entry which is preliminary data.</text>
</comment>
<proteinExistence type="predicted"/>
<dbReference type="GeneID" id="87905214"/>
<dbReference type="Proteomes" id="UP001323405">
    <property type="component" value="Unassembled WGS sequence"/>
</dbReference>